<sequence length="519" mass="59432">MDVLGLTDHATTLALVAVLIFTFYLFGRRNFSYFKELGLSGPKPISHLGNLLQMKKLGFSRVFQRWREIYGDVYGMYIGVTPNCIISDPEFVQEVLVKRFSNFVNRTVFEADEISSVELASAKDEHWKYLRTVLTPSFTSHQMRAMNTMIQTCADNLVGNIDKLAENGEVTEVKKLFSAYTIDVIAATGFGIMVNSQKDPDDPLVKKAKDIFKFTFFQPLILLTVVLPSSAKLIATLGLTRFIIGNQIFFRKFCKKLIEERKKIQMDNGMHKNLLNLMIKAQLKGHETLPPEVEKELQLENITDWRTKRGITDNEMLAQCVLLFLAGYETTASTLTFFTHLMAINPEHQEKLHQEIVDVLGEDLPTYDSVQKLPYLNMCMDETLRLYPILNALDRQCNKACTIKGVKIPEKLTVKIAVDALHYNPKYWPEPEKFIPERFSEEAKSKQVPFTYLPFGGGPRVCLGMRLAKLEFKIAAVEMIRNFKVLRTEKTEDPLQLDDTLLLASRNGVWVKFERRSKK</sequence>
<keyword evidence="6" id="KW-0256">Endoplasmic reticulum</keyword>
<keyword evidence="4 10" id="KW-0349">Heme</keyword>
<dbReference type="Proteomes" id="UP001162480">
    <property type="component" value="Chromosome 26"/>
</dbReference>
<evidence type="ECO:0000256" key="4">
    <source>
        <dbReference type="ARBA" id="ARBA00022617"/>
    </source>
</evidence>
<evidence type="ECO:0000313" key="14">
    <source>
        <dbReference type="Proteomes" id="UP001162480"/>
    </source>
</evidence>
<dbReference type="GO" id="GO:0020037">
    <property type="term" value="F:heme binding"/>
    <property type="evidence" value="ECO:0007669"/>
    <property type="project" value="InterPro"/>
</dbReference>
<dbReference type="GO" id="GO:0005506">
    <property type="term" value="F:iron ion binding"/>
    <property type="evidence" value="ECO:0007669"/>
    <property type="project" value="InterPro"/>
</dbReference>
<dbReference type="Gene3D" id="1.10.630.10">
    <property type="entry name" value="Cytochrome P450"/>
    <property type="match status" value="1"/>
</dbReference>
<dbReference type="PRINTS" id="PR00385">
    <property type="entry name" value="P450"/>
</dbReference>
<keyword evidence="8 10" id="KW-0408">Iron</keyword>
<dbReference type="EMBL" id="OX597839">
    <property type="protein sequence ID" value="CAI9741140.1"/>
    <property type="molecule type" value="Genomic_DNA"/>
</dbReference>
<dbReference type="GO" id="GO:0016705">
    <property type="term" value="F:oxidoreductase activity, acting on paired donors, with incorporation or reduction of molecular oxygen"/>
    <property type="evidence" value="ECO:0007669"/>
    <property type="project" value="InterPro"/>
</dbReference>
<dbReference type="InterPro" id="IPR002401">
    <property type="entry name" value="Cyt_P450_E_grp-I"/>
</dbReference>
<evidence type="ECO:0000313" key="13">
    <source>
        <dbReference type="EMBL" id="CAI9741140.1"/>
    </source>
</evidence>
<evidence type="ECO:0000256" key="8">
    <source>
        <dbReference type="ARBA" id="ARBA00023004"/>
    </source>
</evidence>
<name>A0AA36FJE8_OCTVU</name>
<keyword evidence="6" id="KW-0492">Microsome</keyword>
<reference evidence="13" key="1">
    <citation type="submission" date="2023-08" db="EMBL/GenBank/DDBJ databases">
        <authorList>
            <person name="Alioto T."/>
            <person name="Alioto T."/>
            <person name="Gomez Garrido J."/>
        </authorList>
    </citation>
    <scope>NUCLEOTIDE SEQUENCE</scope>
</reference>
<dbReference type="GO" id="GO:0005789">
    <property type="term" value="C:endoplasmic reticulum membrane"/>
    <property type="evidence" value="ECO:0007669"/>
    <property type="project" value="UniProtKB-SubCell"/>
</dbReference>
<evidence type="ECO:0000256" key="7">
    <source>
        <dbReference type="ARBA" id="ARBA00023002"/>
    </source>
</evidence>
<comment type="subcellular location">
    <subcellularLocation>
        <location evidence="2">Endoplasmic reticulum membrane</location>
        <topology evidence="2">Peripheral membrane protein</topology>
    </subcellularLocation>
    <subcellularLocation>
        <location evidence="1">Microsome membrane</location>
        <topology evidence="1">Peripheral membrane protein</topology>
    </subcellularLocation>
</comment>
<dbReference type="AlphaFoldDB" id="A0AA36FJE8"/>
<feature type="binding site" description="axial binding residue" evidence="10">
    <location>
        <position position="462"/>
    </location>
    <ligand>
        <name>heme</name>
        <dbReference type="ChEBI" id="CHEBI:30413"/>
    </ligand>
    <ligandPart>
        <name>Fe</name>
        <dbReference type="ChEBI" id="CHEBI:18248"/>
    </ligandPart>
</feature>
<keyword evidence="12" id="KW-0812">Transmembrane</keyword>
<dbReference type="InterPro" id="IPR001128">
    <property type="entry name" value="Cyt_P450"/>
</dbReference>
<dbReference type="PROSITE" id="PS00086">
    <property type="entry name" value="CYTOCHROME_P450"/>
    <property type="match status" value="1"/>
</dbReference>
<dbReference type="InterPro" id="IPR050705">
    <property type="entry name" value="Cytochrome_P450_3A"/>
</dbReference>
<accession>A0AA36FJE8</accession>
<evidence type="ECO:0000256" key="11">
    <source>
        <dbReference type="RuleBase" id="RU000461"/>
    </source>
</evidence>
<evidence type="ECO:0000256" key="3">
    <source>
        <dbReference type="ARBA" id="ARBA00010617"/>
    </source>
</evidence>
<feature type="transmembrane region" description="Helical" evidence="12">
    <location>
        <begin position="216"/>
        <end position="244"/>
    </location>
</feature>
<organism evidence="13 14">
    <name type="scientific">Octopus vulgaris</name>
    <name type="common">Common octopus</name>
    <dbReference type="NCBI Taxonomy" id="6645"/>
    <lineage>
        <taxon>Eukaryota</taxon>
        <taxon>Metazoa</taxon>
        <taxon>Spiralia</taxon>
        <taxon>Lophotrochozoa</taxon>
        <taxon>Mollusca</taxon>
        <taxon>Cephalopoda</taxon>
        <taxon>Coleoidea</taxon>
        <taxon>Octopodiformes</taxon>
        <taxon>Octopoda</taxon>
        <taxon>Incirrata</taxon>
        <taxon>Octopodidae</taxon>
        <taxon>Octopus</taxon>
    </lineage>
</organism>
<keyword evidence="7 11" id="KW-0560">Oxidoreductase</keyword>
<evidence type="ECO:0000256" key="2">
    <source>
        <dbReference type="ARBA" id="ARBA00004406"/>
    </source>
</evidence>
<protein>
    <submittedName>
        <fullName evidence="13">Cytochrome P450 3A8</fullName>
    </submittedName>
</protein>
<keyword evidence="11" id="KW-0503">Monooxygenase</keyword>
<comment type="similarity">
    <text evidence="3 11">Belongs to the cytochrome P450 family.</text>
</comment>
<dbReference type="Pfam" id="PF00067">
    <property type="entry name" value="p450"/>
    <property type="match status" value="1"/>
</dbReference>
<dbReference type="CDD" id="cd11055">
    <property type="entry name" value="CYP3A-like"/>
    <property type="match status" value="1"/>
</dbReference>
<evidence type="ECO:0000256" key="12">
    <source>
        <dbReference type="SAM" id="Phobius"/>
    </source>
</evidence>
<dbReference type="GO" id="GO:0008395">
    <property type="term" value="F:steroid hydroxylase activity"/>
    <property type="evidence" value="ECO:0007669"/>
    <property type="project" value="TreeGrafter"/>
</dbReference>
<comment type="function">
    <text evidence="9">Cytochromes P450 are a group of heme-thiolate monooxygenases. They oxidize a variety of structurally unrelated compounds, including steroids, fatty acids, and xenobiotics.</text>
</comment>
<dbReference type="SUPFAM" id="SSF48264">
    <property type="entry name" value="Cytochrome P450"/>
    <property type="match status" value="1"/>
</dbReference>
<comment type="cofactor">
    <cofactor evidence="10">
        <name>heme</name>
        <dbReference type="ChEBI" id="CHEBI:30413"/>
    </cofactor>
</comment>
<keyword evidence="5 10" id="KW-0479">Metal-binding</keyword>
<evidence type="ECO:0000256" key="6">
    <source>
        <dbReference type="ARBA" id="ARBA00022848"/>
    </source>
</evidence>
<dbReference type="FunFam" id="1.10.630.10:FF:000042">
    <property type="entry name" value="Cytochrome P450"/>
    <property type="match status" value="1"/>
</dbReference>
<evidence type="ECO:0000256" key="1">
    <source>
        <dbReference type="ARBA" id="ARBA00004174"/>
    </source>
</evidence>
<dbReference type="PRINTS" id="PR00463">
    <property type="entry name" value="EP450I"/>
</dbReference>
<dbReference type="InterPro" id="IPR017972">
    <property type="entry name" value="Cyt_P450_CS"/>
</dbReference>
<evidence type="ECO:0000256" key="5">
    <source>
        <dbReference type="ARBA" id="ARBA00022723"/>
    </source>
</evidence>
<feature type="transmembrane region" description="Helical" evidence="12">
    <location>
        <begin position="6"/>
        <end position="26"/>
    </location>
</feature>
<evidence type="ECO:0000256" key="9">
    <source>
        <dbReference type="ARBA" id="ARBA00043906"/>
    </source>
</evidence>
<evidence type="ECO:0000256" key="10">
    <source>
        <dbReference type="PIRSR" id="PIRSR602401-1"/>
    </source>
</evidence>
<keyword evidence="14" id="KW-1185">Reference proteome</keyword>
<keyword evidence="12" id="KW-0472">Membrane</keyword>
<dbReference type="InterPro" id="IPR036396">
    <property type="entry name" value="Cyt_P450_sf"/>
</dbReference>
<proteinExistence type="inferred from homology"/>
<keyword evidence="12" id="KW-1133">Transmembrane helix</keyword>
<gene>
    <name evidence="13" type="ORF">OCTVUL_1B031793</name>
</gene>
<dbReference type="PANTHER" id="PTHR24302">
    <property type="entry name" value="CYTOCHROME P450 FAMILY 3"/>
    <property type="match status" value="1"/>
</dbReference>
<dbReference type="PANTHER" id="PTHR24302:SF15">
    <property type="entry name" value="FATTY-ACID PEROXYGENASE"/>
    <property type="match status" value="1"/>
</dbReference>